<reference evidence="3" key="1">
    <citation type="submission" date="2016-10" db="EMBL/GenBank/DDBJ databases">
        <authorList>
            <person name="Varghese N."/>
            <person name="Submissions S."/>
        </authorList>
    </citation>
    <scope>NUCLEOTIDE SEQUENCE [LARGE SCALE GENOMIC DNA]</scope>
    <source>
        <strain evidence="3">DSM 44796</strain>
    </source>
</reference>
<evidence type="ECO:0000256" key="1">
    <source>
        <dbReference type="SAM" id="Phobius"/>
    </source>
</evidence>
<proteinExistence type="predicted"/>
<name>A0A1G9F8H9_9PSEU</name>
<dbReference type="Proteomes" id="UP000199682">
    <property type="component" value="Unassembled WGS sequence"/>
</dbReference>
<accession>A0A1G9F8H9</accession>
<keyword evidence="1" id="KW-0812">Transmembrane</keyword>
<organism evidence="2 3">
    <name type="scientific">Lentzea albidocapillata subsp. violacea</name>
    <dbReference type="NCBI Taxonomy" id="128104"/>
    <lineage>
        <taxon>Bacteria</taxon>
        <taxon>Bacillati</taxon>
        <taxon>Actinomycetota</taxon>
        <taxon>Actinomycetes</taxon>
        <taxon>Pseudonocardiales</taxon>
        <taxon>Pseudonocardiaceae</taxon>
        <taxon>Lentzea</taxon>
    </lineage>
</organism>
<dbReference type="AlphaFoldDB" id="A0A1G9F8H9"/>
<keyword evidence="1" id="KW-1133">Transmembrane helix</keyword>
<dbReference type="EMBL" id="FNET01000007">
    <property type="protein sequence ID" value="SDK84717.1"/>
    <property type="molecule type" value="Genomic_DNA"/>
</dbReference>
<keyword evidence="1" id="KW-0472">Membrane</keyword>
<gene>
    <name evidence="2" type="ORF">SAMN04488074_107286</name>
</gene>
<evidence type="ECO:0000313" key="2">
    <source>
        <dbReference type="EMBL" id="SDK84717.1"/>
    </source>
</evidence>
<evidence type="ECO:0000313" key="3">
    <source>
        <dbReference type="Proteomes" id="UP000199682"/>
    </source>
</evidence>
<dbReference type="InterPro" id="IPR021401">
    <property type="entry name" value="DUF3040"/>
</dbReference>
<evidence type="ECO:0008006" key="4">
    <source>
        <dbReference type="Google" id="ProtNLM"/>
    </source>
</evidence>
<dbReference type="RefSeq" id="WP_176929693.1">
    <property type="nucleotide sequence ID" value="NZ_FNET01000007.1"/>
</dbReference>
<dbReference type="Pfam" id="PF11239">
    <property type="entry name" value="DUF3040"/>
    <property type="match status" value="1"/>
</dbReference>
<sequence length="101" mass="11052">MGLPEDEQRELDAIERRLAEDDPKFASKLVRTPPPHHRLPPRALKLISLLLIYVVGLVVVITGVSLSSIVLIALGAAVTAVSPVIIVVQTWRTRRNDEPSG</sequence>
<feature type="transmembrane region" description="Helical" evidence="1">
    <location>
        <begin position="43"/>
        <end position="63"/>
    </location>
</feature>
<protein>
    <recommendedName>
        <fullName evidence="4">DUF3040 domain-containing protein</fullName>
    </recommendedName>
</protein>
<feature type="transmembrane region" description="Helical" evidence="1">
    <location>
        <begin position="69"/>
        <end position="88"/>
    </location>
</feature>